<evidence type="ECO:0000313" key="1">
    <source>
        <dbReference type="EMBL" id="DAF95204.1"/>
    </source>
</evidence>
<organism evidence="1">
    <name type="scientific">Microviridae sp. ctrJ69</name>
    <dbReference type="NCBI Taxonomy" id="2825007"/>
    <lineage>
        <taxon>Viruses</taxon>
        <taxon>Monodnaviria</taxon>
        <taxon>Sangervirae</taxon>
        <taxon>Phixviricota</taxon>
        <taxon>Malgrandaviricetes</taxon>
        <taxon>Petitvirales</taxon>
        <taxon>Microviridae</taxon>
    </lineage>
</organism>
<accession>A0A8S5ULA3</accession>
<protein>
    <submittedName>
        <fullName evidence="1">Uncharacterized protein</fullName>
    </submittedName>
</protein>
<dbReference type="EMBL" id="BK016105">
    <property type="protein sequence ID" value="DAF95204.1"/>
    <property type="molecule type" value="Genomic_DNA"/>
</dbReference>
<sequence>MARRRKMSNAVSKTIFQKTARKTNSMNIKQTPTRGGYRF</sequence>
<reference evidence="1" key="1">
    <citation type="journal article" date="2021" name="Proc. Natl. Acad. Sci. U.S.A.">
        <title>A Catalog of Tens of Thousands of Viruses from Human Metagenomes Reveals Hidden Associations with Chronic Diseases.</title>
        <authorList>
            <person name="Tisza M.J."/>
            <person name="Buck C.B."/>
        </authorList>
    </citation>
    <scope>NUCLEOTIDE SEQUENCE</scope>
    <source>
        <strain evidence="1">CtrJ69</strain>
    </source>
</reference>
<name>A0A8S5ULA3_9VIRU</name>
<proteinExistence type="predicted"/>